<feature type="compositionally biased region" description="Low complexity" evidence="1">
    <location>
        <begin position="147"/>
        <end position="168"/>
    </location>
</feature>
<name>A0A9P6NH12_9BASI</name>
<proteinExistence type="predicted"/>
<evidence type="ECO:0000256" key="1">
    <source>
        <dbReference type="SAM" id="MobiDB-lite"/>
    </source>
</evidence>
<dbReference type="Proteomes" id="UP000886653">
    <property type="component" value="Unassembled WGS sequence"/>
</dbReference>
<protein>
    <submittedName>
        <fullName evidence="2">Uncharacterized protein</fullName>
    </submittedName>
</protein>
<dbReference type="AlphaFoldDB" id="A0A9P6NH12"/>
<evidence type="ECO:0000313" key="2">
    <source>
        <dbReference type="EMBL" id="KAG0143446.1"/>
    </source>
</evidence>
<feature type="region of interest" description="Disordered" evidence="1">
    <location>
        <begin position="147"/>
        <end position="177"/>
    </location>
</feature>
<gene>
    <name evidence="2" type="ORF">CROQUDRAFT_672956</name>
</gene>
<accession>A0A9P6NH12</accession>
<keyword evidence="3" id="KW-1185">Reference proteome</keyword>
<comment type="caution">
    <text evidence="2">The sequence shown here is derived from an EMBL/GenBank/DDBJ whole genome shotgun (WGS) entry which is preliminary data.</text>
</comment>
<dbReference type="EMBL" id="MU167319">
    <property type="protein sequence ID" value="KAG0143446.1"/>
    <property type="molecule type" value="Genomic_DNA"/>
</dbReference>
<reference evidence="2" key="1">
    <citation type="submission" date="2013-11" db="EMBL/GenBank/DDBJ databases">
        <title>Genome sequence of the fusiform rust pathogen reveals effectors for host alternation and coevolution with pine.</title>
        <authorList>
            <consortium name="DOE Joint Genome Institute"/>
            <person name="Smith K."/>
            <person name="Pendleton A."/>
            <person name="Kubisiak T."/>
            <person name="Anderson C."/>
            <person name="Salamov A."/>
            <person name="Aerts A."/>
            <person name="Riley R."/>
            <person name="Clum A."/>
            <person name="Lindquist E."/>
            <person name="Ence D."/>
            <person name="Campbell M."/>
            <person name="Kronenberg Z."/>
            <person name="Feau N."/>
            <person name="Dhillon B."/>
            <person name="Hamelin R."/>
            <person name="Burleigh J."/>
            <person name="Smith J."/>
            <person name="Yandell M."/>
            <person name="Nelson C."/>
            <person name="Grigoriev I."/>
            <person name="Davis J."/>
        </authorList>
    </citation>
    <scope>NUCLEOTIDE SEQUENCE</scope>
    <source>
        <strain evidence="2">G11</strain>
    </source>
</reference>
<evidence type="ECO:0000313" key="3">
    <source>
        <dbReference type="Proteomes" id="UP000886653"/>
    </source>
</evidence>
<organism evidence="2 3">
    <name type="scientific">Cronartium quercuum f. sp. fusiforme G11</name>
    <dbReference type="NCBI Taxonomy" id="708437"/>
    <lineage>
        <taxon>Eukaryota</taxon>
        <taxon>Fungi</taxon>
        <taxon>Dikarya</taxon>
        <taxon>Basidiomycota</taxon>
        <taxon>Pucciniomycotina</taxon>
        <taxon>Pucciniomycetes</taxon>
        <taxon>Pucciniales</taxon>
        <taxon>Coleosporiaceae</taxon>
        <taxon>Cronartium</taxon>
    </lineage>
</organism>
<sequence length="234" mass="26697">MGYANVTRMVFAFHRKLKELIRSIFRKPNWSKRGVRDVDKTEHNKNFRPDWPQWPPPPPTMYDLAPRVRRDIAEPAITNFPDMRKGLWDGTTRVTKFELEPVLTQPHQCRRSITLGSLGQRGSLAAYSDMSMYTICGSCASDEPVPLGQLSFSGPSSSHLDSSDSSPQPKTPAQNWDDLHPVLIRSRENIVVEGQISAKSKVDDVDDLLKHSTEIDVRKVLAERRLYRSRRSIN</sequence>